<gene>
    <name evidence="2" type="ORF">LCOR_11239.1</name>
</gene>
<comment type="caution">
    <text evidence="2">The sequence shown here is derived from an EMBL/GenBank/DDBJ whole genome shotgun (WGS) entry which is preliminary data.</text>
</comment>
<name>A0A068SDV1_9FUNG</name>
<protein>
    <submittedName>
        <fullName evidence="2">Uncharacterized protein</fullName>
    </submittedName>
</protein>
<dbReference type="AlphaFoldDB" id="A0A068SDV1"/>
<feature type="region of interest" description="Disordered" evidence="1">
    <location>
        <begin position="73"/>
        <end position="105"/>
    </location>
</feature>
<proteinExistence type="predicted"/>
<evidence type="ECO:0000313" key="3">
    <source>
        <dbReference type="Proteomes" id="UP000027586"/>
    </source>
</evidence>
<feature type="compositionally biased region" description="Low complexity" evidence="1">
    <location>
        <begin position="84"/>
        <end position="96"/>
    </location>
</feature>
<sequence length="135" mass="14459">MTMFFSNRVASNDKALNNTKTTRSGTSSSSSCSRSASTLFLMVAGNAVDRSSSNNKGSRSSSIRHITRFFQHKRPSSADTPCLSASTSVSSVQSSVTLPKRSTDVRSSKSIELESLIMDQPSRTVRVSITPDCAA</sequence>
<dbReference type="VEuPathDB" id="FungiDB:LCOR_11239.1"/>
<dbReference type="EMBL" id="CBTN010000093">
    <property type="protein sequence ID" value="CDH60454.1"/>
    <property type="molecule type" value="Genomic_DNA"/>
</dbReference>
<dbReference type="OrthoDB" id="2277550at2759"/>
<evidence type="ECO:0000256" key="1">
    <source>
        <dbReference type="SAM" id="MobiDB-lite"/>
    </source>
</evidence>
<feature type="compositionally biased region" description="Low complexity" evidence="1">
    <location>
        <begin position="19"/>
        <end position="34"/>
    </location>
</feature>
<organism evidence="2 3">
    <name type="scientific">Lichtheimia corymbifera JMRC:FSU:9682</name>
    <dbReference type="NCBI Taxonomy" id="1263082"/>
    <lineage>
        <taxon>Eukaryota</taxon>
        <taxon>Fungi</taxon>
        <taxon>Fungi incertae sedis</taxon>
        <taxon>Mucoromycota</taxon>
        <taxon>Mucoromycotina</taxon>
        <taxon>Mucoromycetes</taxon>
        <taxon>Mucorales</taxon>
        <taxon>Lichtheimiaceae</taxon>
        <taxon>Lichtheimia</taxon>
    </lineage>
</organism>
<evidence type="ECO:0000313" key="2">
    <source>
        <dbReference type="EMBL" id="CDH60454.1"/>
    </source>
</evidence>
<reference evidence="2" key="1">
    <citation type="submission" date="2013-08" db="EMBL/GenBank/DDBJ databases">
        <title>Gene expansion shapes genome architecture in the human pathogen Lichtheimia corymbifera: an evolutionary genomics analysis in the ancient terrestrial Mucorales (Mucoromycotina).</title>
        <authorList>
            <person name="Schwartze V.U."/>
            <person name="Winter S."/>
            <person name="Shelest E."/>
            <person name="Marcet-Houben M."/>
            <person name="Horn F."/>
            <person name="Wehner S."/>
            <person name="Hoffmann K."/>
            <person name="Riege K."/>
            <person name="Sammeth M."/>
            <person name="Nowrousian M."/>
            <person name="Valiante V."/>
            <person name="Linde J."/>
            <person name="Jacobsen I.D."/>
            <person name="Marz M."/>
            <person name="Brakhage A.A."/>
            <person name="Gabaldon T."/>
            <person name="Bocker S."/>
            <person name="Voigt K."/>
        </authorList>
    </citation>
    <scope>NUCLEOTIDE SEQUENCE [LARGE SCALE GENOMIC DNA]</scope>
    <source>
        <strain evidence="2">FSU 9682</strain>
    </source>
</reference>
<feature type="region of interest" description="Disordered" evidence="1">
    <location>
        <begin position="15"/>
        <end position="34"/>
    </location>
</feature>
<dbReference type="Proteomes" id="UP000027586">
    <property type="component" value="Unassembled WGS sequence"/>
</dbReference>
<keyword evidence="3" id="KW-1185">Reference proteome</keyword>
<accession>A0A068SDV1</accession>